<feature type="region of interest" description="Disordered" evidence="1">
    <location>
        <begin position="315"/>
        <end position="336"/>
    </location>
</feature>
<gene>
    <name evidence="2" type="ORF">Purlil1_276</name>
</gene>
<protein>
    <submittedName>
        <fullName evidence="2">Uncharacterized protein</fullName>
    </submittedName>
</protein>
<evidence type="ECO:0000256" key="1">
    <source>
        <dbReference type="SAM" id="MobiDB-lite"/>
    </source>
</evidence>
<sequence>MPTLTVSQHHASSNVRIAADDSLGLYSRASSPVDRLYVHIHPSARSLARSLVVAWTQLLLSPPLASRSSFILATRFLNSTYWHFSYECLSSCARRISTTSTHADSVAYLEDPGSGSVRFAGGGRREKGIRTPHFHGARWGGGHPASPRGSLLLKSSVRRVARTSRAGRSIERPRRGSGLGVFNVRRGSEAVSEAISVVQLASGSVMLEGCRELGERGIVDVGDAVRDKVGSLWGLTFQARRLANGGLHKSQRAPGAHRAITEASPGHRLVTACPGHVQRSISQQRIDSFRRILYFLIFAGRNAVTVMCSVPPQLSHPSPVARRPPTPSFVRPASAGSLASSPKKSAAAVRLFLSLSRLLRGLRRFGDRTPICGQRLWCCTIRKQRPASALIGRVSRHDGAQVREGACLRDHFCLTRHAACHAKGNAQVRVQVPEDDEARRDGV</sequence>
<proteinExistence type="predicted"/>
<evidence type="ECO:0000313" key="2">
    <source>
        <dbReference type="EMBL" id="KAK4095480.1"/>
    </source>
</evidence>
<evidence type="ECO:0000313" key="3">
    <source>
        <dbReference type="Proteomes" id="UP001287286"/>
    </source>
</evidence>
<comment type="caution">
    <text evidence="2">The sequence shown here is derived from an EMBL/GenBank/DDBJ whole genome shotgun (WGS) entry which is preliminary data.</text>
</comment>
<keyword evidence="3" id="KW-1185">Reference proteome</keyword>
<reference evidence="2 3" key="1">
    <citation type="journal article" date="2024" name="Microbiol. Resour. Announc.">
        <title>Genome annotations for the ascomycete fungi Trichoderma harzianum, Trichoderma aggressivum, and Purpureocillium lilacinum.</title>
        <authorList>
            <person name="Beijen E.P.W."/>
            <person name="Ohm R.A."/>
        </authorList>
    </citation>
    <scope>NUCLEOTIDE SEQUENCE [LARGE SCALE GENOMIC DNA]</scope>
    <source>
        <strain evidence="2 3">CBS 150709</strain>
    </source>
</reference>
<accession>A0ABR0CHC5</accession>
<dbReference type="EMBL" id="JAWRVI010000001">
    <property type="protein sequence ID" value="KAK4095480.1"/>
    <property type="molecule type" value="Genomic_DNA"/>
</dbReference>
<organism evidence="2 3">
    <name type="scientific">Purpureocillium lilacinum</name>
    <name type="common">Paecilomyces lilacinus</name>
    <dbReference type="NCBI Taxonomy" id="33203"/>
    <lineage>
        <taxon>Eukaryota</taxon>
        <taxon>Fungi</taxon>
        <taxon>Dikarya</taxon>
        <taxon>Ascomycota</taxon>
        <taxon>Pezizomycotina</taxon>
        <taxon>Sordariomycetes</taxon>
        <taxon>Hypocreomycetidae</taxon>
        <taxon>Hypocreales</taxon>
        <taxon>Ophiocordycipitaceae</taxon>
        <taxon>Purpureocillium</taxon>
    </lineage>
</organism>
<dbReference type="Proteomes" id="UP001287286">
    <property type="component" value="Unassembled WGS sequence"/>
</dbReference>
<name>A0ABR0CHC5_PURLI</name>